<organism evidence="3 4">
    <name type="scientific">Frankia alni (strain DSM 45986 / CECT 9034 / ACN14a)</name>
    <dbReference type="NCBI Taxonomy" id="326424"/>
    <lineage>
        <taxon>Bacteria</taxon>
        <taxon>Bacillati</taxon>
        <taxon>Actinomycetota</taxon>
        <taxon>Actinomycetes</taxon>
        <taxon>Frankiales</taxon>
        <taxon>Frankiaceae</taxon>
        <taxon>Frankia</taxon>
    </lineage>
</organism>
<reference evidence="3 4" key="1">
    <citation type="journal article" date="2007" name="Genome Res.">
        <title>Genome characteristics of facultatively symbiotic Frankia sp. strains reflect host range and host plant biogeography.</title>
        <authorList>
            <person name="Normand P."/>
            <person name="Lapierre P."/>
            <person name="Tisa L.S."/>
            <person name="Gogarten J.P."/>
            <person name="Alloisio N."/>
            <person name="Bagnarol E."/>
            <person name="Bassi C.A."/>
            <person name="Berry A.M."/>
            <person name="Bickhart D.M."/>
            <person name="Choisne N."/>
            <person name="Couloux A."/>
            <person name="Cournoyer B."/>
            <person name="Cruveiller S."/>
            <person name="Daubin V."/>
            <person name="Demange N."/>
            <person name="Francino M.P."/>
            <person name="Goltsman E."/>
            <person name="Huang Y."/>
            <person name="Kopp O.R."/>
            <person name="Labarre L."/>
            <person name="Lapidus A."/>
            <person name="Lavire C."/>
            <person name="Marechal J."/>
            <person name="Martinez M."/>
            <person name="Mastronunzio J.E."/>
            <person name="Mullin B.C."/>
            <person name="Niemann J."/>
            <person name="Pujic P."/>
            <person name="Rawnsley T."/>
            <person name="Rouy Z."/>
            <person name="Schenowitz C."/>
            <person name="Sellstedt A."/>
            <person name="Tavares F."/>
            <person name="Tomkins J.P."/>
            <person name="Vallenet D."/>
            <person name="Valverde C."/>
            <person name="Wall L.G."/>
            <person name="Wang Y."/>
            <person name="Medigue C."/>
            <person name="Benson D.R."/>
        </authorList>
    </citation>
    <scope>NUCLEOTIDE SEQUENCE [LARGE SCALE GENOMIC DNA]</scope>
    <source>
        <strain evidence="4">DSM 45986 / CECT 9034 / ACN14a</strain>
    </source>
</reference>
<keyword evidence="2" id="KW-0472">Membrane</keyword>
<dbReference type="STRING" id="326424.FRAAL6006"/>
<feature type="compositionally biased region" description="Gly residues" evidence="1">
    <location>
        <begin position="302"/>
        <end position="317"/>
    </location>
</feature>
<dbReference type="KEGG" id="fal:FRAAL6006"/>
<protein>
    <submittedName>
        <fullName evidence="3">Uncharacterized protein</fullName>
    </submittedName>
</protein>
<feature type="transmembrane region" description="Helical" evidence="2">
    <location>
        <begin position="49"/>
        <end position="81"/>
    </location>
</feature>
<dbReference type="AlphaFoldDB" id="Q0RD43"/>
<keyword evidence="4" id="KW-1185">Reference proteome</keyword>
<feature type="region of interest" description="Disordered" evidence="1">
    <location>
        <begin position="213"/>
        <end position="334"/>
    </location>
</feature>
<dbReference type="InterPro" id="IPR035168">
    <property type="entry name" value="DUF5317"/>
</dbReference>
<sequence length="334" mass="33857">MLGLSAITTQTTDVLVLLVLTLVCGLGVGLARGGTLGALARVHVLRPWLFAAVVLVLAVGGLVPALHSPAWIVAAVLAALFAGMNNRLPGLGLLVTGIIANAAVITANGGQMPVSLWGADRAGVPIDDILTSAFHTPAGDGTSLRLLSDIIPLPFPGAPAVVSIGDVAMAAALGLFGAVTPVRAWRTLRARRQAALAGATLAGYGDAAELIGSDDRFGPDGRFGRDERLADDDQPGPDRHSDEPSHQGEPGRRGRPGDDDRADWEEPDARPYADDVLADDSPSGAAVVSGDGAVGNVRLVGQAGGGRGTEGDAGGESEGPAGRSVTTRRPGLAR</sequence>
<dbReference type="eggNOG" id="ENOG5033BXS">
    <property type="taxonomic scope" value="Bacteria"/>
</dbReference>
<evidence type="ECO:0000313" key="4">
    <source>
        <dbReference type="Proteomes" id="UP000000657"/>
    </source>
</evidence>
<feature type="transmembrane region" description="Helical" evidence="2">
    <location>
        <begin position="160"/>
        <end position="182"/>
    </location>
</feature>
<proteinExistence type="predicted"/>
<accession>Q0RD43</accession>
<evidence type="ECO:0000256" key="2">
    <source>
        <dbReference type="SAM" id="Phobius"/>
    </source>
</evidence>
<feature type="transmembrane region" description="Helical" evidence="2">
    <location>
        <begin position="88"/>
        <end position="107"/>
    </location>
</feature>
<dbReference type="EMBL" id="CT573213">
    <property type="protein sequence ID" value="CAJ64631.1"/>
    <property type="molecule type" value="Genomic_DNA"/>
</dbReference>
<feature type="compositionally biased region" description="Low complexity" evidence="1">
    <location>
        <begin position="281"/>
        <end position="295"/>
    </location>
</feature>
<feature type="compositionally biased region" description="Basic and acidic residues" evidence="1">
    <location>
        <begin position="213"/>
        <end position="228"/>
    </location>
</feature>
<evidence type="ECO:0000256" key="1">
    <source>
        <dbReference type="SAM" id="MobiDB-lite"/>
    </source>
</evidence>
<gene>
    <name evidence="3" type="ordered locus">FRAAL6006</name>
</gene>
<keyword evidence="2" id="KW-1133">Transmembrane helix</keyword>
<name>Q0RD43_FRAAA</name>
<dbReference type="Proteomes" id="UP000000657">
    <property type="component" value="Chromosome"/>
</dbReference>
<dbReference type="HOGENOM" id="CLU_917516_0_0_11"/>
<feature type="compositionally biased region" description="Basic and acidic residues" evidence="1">
    <location>
        <begin position="236"/>
        <end position="259"/>
    </location>
</feature>
<dbReference type="OrthoDB" id="37447at2"/>
<keyword evidence="2" id="KW-0812">Transmembrane</keyword>
<dbReference type="Pfam" id="PF17248">
    <property type="entry name" value="DUF5317"/>
    <property type="match status" value="1"/>
</dbReference>
<evidence type="ECO:0000313" key="3">
    <source>
        <dbReference type="EMBL" id="CAJ64631.1"/>
    </source>
</evidence>